<dbReference type="GO" id="GO:0047480">
    <property type="term" value="F:UDP-N-acetylmuramoyl-tripeptide-D-alanyl-D-alanine ligase activity"/>
    <property type="evidence" value="ECO:0007669"/>
    <property type="project" value="UniProtKB-UniRule"/>
</dbReference>
<evidence type="ECO:0000256" key="5">
    <source>
        <dbReference type="ARBA" id="ARBA00022840"/>
    </source>
</evidence>
<dbReference type="Pfam" id="PF01225">
    <property type="entry name" value="Mur_ligase"/>
    <property type="match status" value="1"/>
</dbReference>
<comment type="subcellular location">
    <subcellularLocation>
        <location evidence="10 11">Cytoplasm</location>
    </subcellularLocation>
</comment>
<evidence type="ECO:0000256" key="8">
    <source>
        <dbReference type="ARBA" id="ARBA00023306"/>
    </source>
</evidence>
<dbReference type="Pfam" id="PF02875">
    <property type="entry name" value="Mur_ligase_C"/>
    <property type="match status" value="1"/>
</dbReference>
<name>A0A6N6JE39_9RHOB</name>
<dbReference type="InterPro" id="IPR036565">
    <property type="entry name" value="Mur-like_cat_sf"/>
</dbReference>
<evidence type="ECO:0000256" key="9">
    <source>
        <dbReference type="ARBA" id="ARBA00023316"/>
    </source>
</evidence>
<dbReference type="GO" id="GO:0008360">
    <property type="term" value="P:regulation of cell shape"/>
    <property type="evidence" value="ECO:0007669"/>
    <property type="project" value="UniProtKB-KW"/>
</dbReference>
<dbReference type="GO" id="GO:0051301">
    <property type="term" value="P:cell division"/>
    <property type="evidence" value="ECO:0007669"/>
    <property type="project" value="UniProtKB-KW"/>
</dbReference>
<dbReference type="UniPathway" id="UPA00219"/>
<comment type="caution">
    <text evidence="15">The sequence shown here is derived from an EMBL/GenBank/DDBJ whole genome shotgun (WGS) entry which is preliminary data.</text>
</comment>
<dbReference type="SUPFAM" id="SSF53623">
    <property type="entry name" value="MurD-like peptide ligases, catalytic domain"/>
    <property type="match status" value="1"/>
</dbReference>
<comment type="similarity">
    <text evidence="10">Belongs to the MurCDEF family. MurF subfamily.</text>
</comment>
<dbReference type="SUPFAM" id="SSF63418">
    <property type="entry name" value="MurE/MurF N-terminal domain"/>
    <property type="match status" value="1"/>
</dbReference>
<evidence type="ECO:0000256" key="3">
    <source>
        <dbReference type="ARBA" id="ARBA00022618"/>
    </source>
</evidence>
<sequence>MALWTASEAAAATHGRATTDWTAEGVSIDTRTLAPGDLFVALKDVRDGHDFVAQALENGAAAALVSRVPEGVSEDAPLLIVEDVLTALEQMGRASRARTQAKVIGVTGSVGKTSTKEMLRACLQVQGKTHAAEKSYNNHWGVPLTLARMPQDSQFAVIEIGMNHPGEIAPLSQLARPDVAIITIVAPAHLEAFNSVEEIAEEKASIFAGLTPDGMAIVNGDLDLTPILTARAPGTCLTFGQSDTCDWMLLDATPGPLTTVCRARFEGQSYLFKIGAPGRHFAMNGLAALAGVAAVDGDIAQAILALGNWQPPAGRGLRCFIALDDMDDQIGIDLIDDAYNANPASIGAALDMLSVAAPSAPHGRRVAILGDMKELGPTEIELHRALARHPAMDRLDVVHCVGPLMRHLSEALPAEKRGLWAETSAELASRPTKLTHAGDVAMVKGSLSMKMAAIVDAISKLGEAVPKEDRENKMGQQ</sequence>
<keyword evidence="6 10" id="KW-0133">Cell shape</keyword>
<dbReference type="GO" id="GO:0071555">
    <property type="term" value="P:cell wall organization"/>
    <property type="evidence" value="ECO:0007669"/>
    <property type="project" value="UniProtKB-KW"/>
</dbReference>
<evidence type="ECO:0000256" key="7">
    <source>
        <dbReference type="ARBA" id="ARBA00022984"/>
    </source>
</evidence>
<evidence type="ECO:0000259" key="13">
    <source>
        <dbReference type="Pfam" id="PF02875"/>
    </source>
</evidence>
<evidence type="ECO:0000256" key="6">
    <source>
        <dbReference type="ARBA" id="ARBA00022960"/>
    </source>
</evidence>
<dbReference type="InterPro" id="IPR035911">
    <property type="entry name" value="MurE/MurF_N"/>
</dbReference>
<evidence type="ECO:0000256" key="4">
    <source>
        <dbReference type="ARBA" id="ARBA00022741"/>
    </source>
</evidence>
<dbReference type="InterPro" id="IPR013221">
    <property type="entry name" value="Mur_ligase_cen"/>
</dbReference>
<dbReference type="PANTHER" id="PTHR43024">
    <property type="entry name" value="UDP-N-ACETYLMURAMOYL-TRIPEPTIDE--D-ALANYL-D-ALANINE LIGASE"/>
    <property type="match status" value="1"/>
</dbReference>
<feature type="binding site" evidence="10">
    <location>
        <begin position="108"/>
        <end position="114"/>
    </location>
    <ligand>
        <name>ATP</name>
        <dbReference type="ChEBI" id="CHEBI:30616"/>
    </ligand>
</feature>
<keyword evidence="1 10" id="KW-0963">Cytoplasm</keyword>
<dbReference type="Gene3D" id="3.40.1190.10">
    <property type="entry name" value="Mur-like, catalytic domain"/>
    <property type="match status" value="1"/>
</dbReference>
<protein>
    <recommendedName>
        <fullName evidence="10 11">UDP-N-acetylmuramoyl-tripeptide--D-alanyl-D-alanine ligase</fullName>
        <ecNumber evidence="10 11">6.3.2.10</ecNumber>
    </recommendedName>
    <alternativeName>
        <fullName evidence="10">D-alanyl-D-alanine-adding enzyme</fullName>
    </alternativeName>
</protein>
<dbReference type="GO" id="GO:0005737">
    <property type="term" value="C:cytoplasm"/>
    <property type="evidence" value="ECO:0007669"/>
    <property type="project" value="UniProtKB-SubCell"/>
</dbReference>
<keyword evidence="7 10" id="KW-0573">Peptidoglycan synthesis</keyword>
<evidence type="ECO:0000313" key="15">
    <source>
        <dbReference type="EMBL" id="GFE63548.1"/>
    </source>
</evidence>
<feature type="domain" description="Mur ligase C-terminal" evidence="13">
    <location>
        <begin position="331"/>
        <end position="446"/>
    </location>
</feature>
<feature type="domain" description="Mur ligase central" evidence="14">
    <location>
        <begin position="106"/>
        <end position="290"/>
    </location>
</feature>
<dbReference type="InterPro" id="IPR005863">
    <property type="entry name" value="UDP-N-AcMur_synth"/>
</dbReference>
<dbReference type="Proteomes" id="UP000436822">
    <property type="component" value="Unassembled WGS sequence"/>
</dbReference>
<evidence type="ECO:0000259" key="12">
    <source>
        <dbReference type="Pfam" id="PF01225"/>
    </source>
</evidence>
<dbReference type="HAMAP" id="MF_02019">
    <property type="entry name" value="MurF"/>
    <property type="match status" value="1"/>
</dbReference>
<organism evidence="15 16">
    <name type="scientific">Litoreibacter roseus</name>
    <dbReference type="NCBI Taxonomy" id="2601869"/>
    <lineage>
        <taxon>Bacteria</taxon>
        <taxon>Pseudomonadati</taxon>
        <taxon>Pseudomonadota</taxon>
        <taxon>Alphaproteobacteria</taxon>
        <taxon>Rhodobacterales</taxon>
        <taxon>Roseobacteraceae</taxon>
        <taxon>Litoreibacter</taxon>
    </lineage>
</organism>
<keyword evidence="3 10" id="KW-0132">Cell division</keyword>
<dbReference type="NCBIfam" id="TIGR01143">
    <property type="entry name" value="murF"/>
    <property type="match status" value="1"/>
</dbReference>
<feature type="domain" description="Mur ligase N-terminal catalytic" evidence="12">
    <location>
        <begin position="24"/>
        <end position="93"/>
    </location>
</feature>
<evidence type="ECO:0000256" key="11">
    <source>
        <dbReference type="RuleBase" id="RU004136"/>
    </source>
</evidence>
<dbReference type="Gene3D" id="3.40.1390.10">
    <property type="entry name" value="MurE/MurF, N-terminal domain"/>
    <property type="match status" value="1"/>
</dbReference>
<dbReference type="EMBL" id="BLJE01000001">
    <property type="protein sequence ID" value="GFE63548.1"/>
    <property type="molecule type" value="Genomic_DNA"/>
</dbReference>
<dbReference type="PANTHER" id="PTHR43024:SF1">
    <property type="entry name" value="UDP-N-ACETYLMURAMOYL-TRIPEPTIDE--D-ALANYL-D-ALANINE LIGASE"/>
    <property type="match status" value="1"/>
</dbReference>
<evidence type="ECO:0000313" key="16">
    <source>
        <dbReference type="Proteomes" id="UP000436822"/>
    </source>
</evidence>
<keyword evidence="2 10" id="KW-0436">Ligase</keyword>
<dbReference type="OrthoDB" id="9800958at2"/>
<keyword evidence="9 10" id="KW-0961">Cell wall biogenesis/degradation</keyword>
<proteinExistence type="inferred from homology"/>
<reference evidence="15 16" key="1">
    <citation type="submission" date="2019-12" db="EMBL/GenBank/DDBJ databases">
        <title>Litoreibacter badius sp. nov., a novel bacteriochlorophyll a-containing bacterium in the genus Litoreibacter.</title>
        <authorList>
            <person name="Kanamuro M."/>
            <person name="Takabe Y."/>
            <person name="Mori K."/>
            <person name="Takaichi S."/>
            <person name="Hanada S."/>
        </authorList>
    </citation>
    <scope>NUCLEOTIDE SEQUENCE [LARGE SCALE GENOMIC DNA]</scope>
    <source>
        <strain evidence="15 16">K6</strain>
    </source>
</reference>
<keyword evidence="8 10" id="KW-0131">Cell cycle</keyword>
<comment type="pathway">
    <text evidence="10 11">Cell wall biogenesis; peptidoglycan biosynthesis.</text>
</comment>
<dbReference type="InterPro" id="IPR051046">
    <property type="entry name" value="MurCDEF_CellWall_CoF430Synth"/>
</dbReference>
<keyword evidence="4 10" id="KW-0547">Nucleotide-binding</keyword>
<gene>
    <name evidence="10 15" type="primary">murF</name>
    <name evidence="15" type="ORF">KIN_06220</name>
</gene>
<evidence type="ECO:0000256" key="2">
    <source>
        <dbReference type="ARBA" id="ARBA00022598"/>
    </source>
</evidence>
<evidence type="ECO:0000256" key="1">
    <source>
        <dbReference type="ARBA" id="ARBA00022490"/>
    </source>
</evidence>
<dbReference type="Gene3D" id="3.90.190.20">
    <property type="entry name" value="Mur ligase, C-terminal domain"/>
    <property type="match status" value="1"/>
</dbReference>
<dbReference type="AlphaFoldDB" id="A0A6N6JE39"/>
<dbReference type="SUPFAM" id="SSF53244">
    <property type="entry name" value="MurD-like peptide ligases, peptide-binding domain"/>
    <property type="match status" value="1"/>
</dbReference>
<dbReference type="InterPro" id="IPR004101">
    <property type="entry name" value="Mur_ligase_C"/>
</dbReference>
<evidence type="ECO:0000259" key="14">
    <source>
        <dbReference type="Pfam" id="PF08245"/>
    </source>
</evidence>
<dbReference type="RefSeq" id="WP_159804475.1">
    <property type="nucleotide sequence ID" value="NZ_BLJE01000001.1"/>
</dbReference>
<comment type="function">
    <text evidence="10 11">Involved in cell wall formation. Catalyzes the final step in the synthesis of UDP-N-acetylmuramoyl-pentapeptide, the precursor of murein.</text>
</comment>
<comment type="catalytic activity">
    <reaction evidence="10 11">
        <text>D-alanyl-D-alanine + UDP-N-acetyl-alpha-D-muramoyl-L-alanyl-gamma-D-glutamyl-meso-2,6-diaminopimelate + ATP = UDP-N-acetyl-alpha-D-muramoyl-L-alanyl-gamma-D-glutamyl-meso-2,6-diaminopimeloyl-D-alanyl-D-alanine + ADP + phosphate + H(+)</text>
        <dbReference type="Rhea" id="RHEA:28374"/>
        <dbReference type="ChEBI" id="CHEBI:15378"/>
        <dbReference type="ChEBI" id="CHEBI:30616"/>
        <dbReference type="ChEBI" id="CHEBI:43474"/>
        <dbReference type="ChEBI" id="CHEBI:57822"/>
        <dbReference type="ChEBI" id="CHEBI:61386"/>
        <dbReference type="ChEBI" id="CHEBI:83905"/>
        <dbReference type="ChEBI" id="CHEBI:456216"/>
        <dbReference type="EC" id="6.3.2.10"/>
    </reaction>
</comment>
<dbReference type="InterPro" id="IPR000713">
    <property type="entry name" value="Mur_ligase_N"/>
</dbReference>
<evidence type="ECO:0000256" key="10">
    <source>
        <dbReference type="HAMAP-Rule" id="MF_02019"/>
    </source>
</evidence>
<keyword evidence="16" id="KW-1185">Reference proteome</keyword>
<accession>A0A6N6JE39</accession>
<dbReference type="Pfam" id="PF08245">
    <property type="entry name" value="Mur_ligase_M"/>
    <property type="match status" value="1"/>
</dbReference>
<keyword evidence="5 10" id="KW-0067">ATP-binding</keyword>
<dbReference type="InterPro" id="IPR036615">
    <property type="entry name" value="Mur_ligase_C_dom_sf"/>
</dbReference>
<dbReference type="GO" id="GO:0005524">
    <property type="term" value="F:ATP binding"/>
    <property type="evidence" value="ECO:0007669"/>
    <property type="project" value="UniProtKB-UniRule"/>
</dbReference>
<dbReference type="EC" id="6.3.2.10" evidence="10 11"/>
<dbReference type="GO" id="GO:0009252">
    <property type="term" value="P:peptidoglycan biosynthetic process"/>
    <property type="evidence" value="ECO:0007669"/>
    <property type="project" value="UniProtKB-UniRule"/>
</dbReference>